<dbReference type="PROSITE" id="PS50943">
    <property type="entry name" value="HTH_CROC1"/>
    <property type="match status" value="1"/>
</dbReference>
<dbReference type="InterPro" id="IPR012341">
    <property type="entry name" value="6hp_glycosidase-like_sf"/>
</dbReference>
<dbReference type="SUPFAM" id="SSF47413">
    <property type="entry name" value="lambda repressor-like DNA-binding domains"/>
    <property type="match status" value="1"/>
</dbReference>
<organism evidence="4 5">
    <name type="scientific">Actinacidiphila yanglinensis</name>
    <dbReference type="NCBI Taxonomy" id="310779"/>
    <lineage>
        <taxon>Bacteria</taxon>
        <taxon>Bacillati</taxon>
        <taxon>Actinomycetota</taxon>
        <taxon>Actinomycetes</taxon>
        <taxon>Kitasatosporales</taxon>
        <taxon>Streptomycetaceae</taxon>
        <taxon>Actinacidiphila</taxon>
    </lineage>
</organism>
<dbReference type="InterPro" id="IPR010982">
    <property type="entry name" value="Lambda_DNA-bd_dom_sf"/>
</dbReference>
<gene>
    <name evidence="4" type="ORF">SAMN05216223_106263</name>
</gene>
<dbReference type="RefSeq" id="WP_103886534.1">
    <property type="nucleotide sequence ID" value="NZ_FNVU01000006.1"/>
</dbReference>
<dbReference type="GO" id="GO:0003700">
    <property type="term" value="F:DNA-binding transcription factor activity"/>
    <property type="evidence" value="ECO:0007669"/>
    <property type="project" value="TreeGrafter"/>
</dbReference>
<dbReference type="AlphaFoldDB" id="A0A1H6B801"/>
<dbReference type="EMBL" id="FNVU01000006">
    <property type="protein sequence ID" value="SEG56246.1"/>
    <property type="molecule type" value="Genomic_DNA"/>
</dbReference>
<dbReference type="InterPro" id="IPR001387">
    <property type="entry name" value="Cro/C1-type_HTH"/>
</dbReference>
<keyword evidence="5" id="KW-1185">Reference proteome</keyword>
<evidence type="ECO:0000256" key="1">
    <source>
        <dbReference type="ARBA" id="ARBA00023125"/>
    </source>
</evidence>
<dbReference type="CDD" id="cd00093">
    <property type="entry name" value="HTH_XRE"/>
    <property type="match status" value="1"/>
</dbReference>
<proteinExistence type="predicted"/>
<accession>A0A1H6B801</accession>
<name>A0A1H6B801_9ACTN</name>
<feature type="region of interest" description="Disordered" evidence="2">
    <location>
        <begin position="1"/>
        <end position="27"/>
    </location>
</feature>
<dbReference type="SMART" id="SM00530">
    <property type="entry name" value="HTH_XRE"/>
    <property type="match status" value="1"/>
</dbReference>
<evidence type="ECO:0000256" key="2">
    <source>
        <dbReference type="SAM" id="MobiDB-lite"/>
    </source>
</evidence>
<dbReference type="Gene3D" id="1.50.10.10">
    <property type="match status" value="1"/>
</dbReference>
<evidence type="ECO:0000313" key="5">
    <source>
        <dbReference type="Proteomes" id="UP000236754"/>
    </source>
</evidence>
<dbReference type="PANTHER" id="PTHR46797">
    <property type="entry name" value="HTH-TYPE TRANSCRIPTIONAL REGULATOR"/>
    <property type="match status" value="1"/>
</dbReference>
<sequence length="394" mass="42151">MPHPTGSSIGARLRETRKRRGLSQRELAGRSGVSLSLIRKLEQGERADTRVETARALAAALGVPTTRLLGGERETPGAAPAVADRWAPVRAALEAPSPGPSDDAPTVAGVRRAVAAAVPLAAADRLDQLGAVLPGLLRDAAAVADSPAGRRVQADLLGLTGWLFTQTRQFDAADVALTRALDGAGDDLDVAAAVSTSCWLLLRRGRIGAAGHLAETWADRIEPRMSRATPGELAAWGWLLLRAAAAADRDARSDDAERLLRLAGSAASAVGDLPVPGGFLRAFDARTVQLKDAEHAMISDRPDRVLQLSETISWQGMRPTSNNLNRNRLDQAAARVRLRRYAEAVDTLELVRHAAPQWLPHQRYAQDILGQVIARRRTLTPRMRLLADAVGVPL</sequence>
<dbReference type="GO" id="GO:0005829">
    <property type="term" value="C:cytosol"/>
    <property type="evidence" value="ECO:0007669"/>
    <property type="project" value="TreeGrafter"/>
</dbReference>
<feature type="domain" description="HTH cro/C1-type" evidence="3">
    <location>
        <begin position="13"/>
        <end position="68"/>
    </location>
</feature>
<protein>
    <submittedName>
        <fullName evidence="4">Helix-turn-helix domain-containing protein</fullName>
    </submittedName>
</protein>
<dbReference type="GO" id="GO:0003677">
    <property type="term" value="F:DNA binding"/>
    <property type="evidence" value="ECO:0007669"/>
    <property type="project" value="UniProtKB-KW"/>
</dbReference>
<dbReference type="GO" id="GO:0005975">
    <property type="term" value="P:carbohydrate metabolic process"/>
    <property type="evidence" value="ECO:0007669"/>
    <property type="project" value="InterPro"/>
</dbReference>
<dbReference type="OrthoDB" id="3210663at2"/>
<dbReference type="Pfam" id="PF01381">
    <property type="entry name" value="HTH_3"/>
    <property type="match status" value="1"/>
</dbReference>
<dbReference type="Proteomes" id="UP000236754">
    <property type="component" value="Unassembled WGS sequence"/>
</dbReference>
<reference evidence="4 5" key="1">
    <citation type="submission" date="2016-10" db="EMBL/GenBank/DDBJ databases">
        <authorList>
            <person name="de Groot N.N."/>
        </authorList>
    </citation>
    <scope>NUCLEOTIDE SEQUENCE [LARGE SCALE GENOMIC DNA]</scope>
    <source>
        <strain evidence="4 5">CGMCC 4.2023</strain>
    </source>
</reference>
<dbReference type="Gene3D" id="1.10.260.40">
    <property type="entry name" value="lambda repressor-like DNA-binding domains"/>
    <property type="match status" value="1"/>
</dbReference>
<evidence type="ECO:0000259" key="3">
    <source>
        <dbReference type="PROSITE" id="PS50943"/>
    </source>
</evidence>
<keyword evidence="1" id="KW-0238">DNA-binding</keyword>
<evidence type="ECO:0000313" key="4">
    <source>
        <dbReference type="EMBL" id="SEG56246.1"/>
    </source>
</evidence>
<dbReference type="PANTHER" id="PTHR46797:SF1">
    <property type="entry name" value="METHYLPHOSPHONATE SYNTHASE"/>
    <property type="match status" value="1"/>
</dbReference>
<dbReference type="InterPro" id="IPR050807">
    <property type="entry name" value="TransReg_Diox_bact_type"/>
</dbReference>